<reference evidence="4 5" key="1">
    <citation type="submission" date="2020-07" db="EMBL/GenBank/DDBJ databases">
        <title>Sequencing the genomes of 1000 actinobacteria strains.</title>
        <authorList>
            <person name="Klenk H.-P."/>
        </authorList>
    </citation>
    <scope>NUCLEOTIDE SEQUENCE [LARGE SCALE GENOMIC DNA]</scope>
    <source>
        <strain evidence="4 5">DSM 22083</strain>
    </source>
</reference>
<evidence type="ECO:0000313" key="5">
    <source>
        <dbReference type="Proteomes" id="UP000569914"/>
    </source>
</evidence>
<dbReference type="GO" id="GO:0016491">
    <property type="term" value="F:oxidoreductase activity"/>
    <property type="evidence" value="ECO:0007669"/>
    <property type="project" value="UniProtKB-KW"/>
</dbReference>
<accession>A0A7Y9I683</accession>
<dbReference type="EMBL" id="JACCBU010000001">
    <property type="protein sequence ID" value="NYE70791.1"/>
    <property type="molecule type" value="Genomic_DNA"/>
</dbReference>
<evidence type="ECO:0000259" key="2">
    <source>
        <dbReference type="Pfam" id="PF01408"/>
    </source>
</evidence>
<dbReference type="SUPFAM" id="SSF51735">
    <property type="entry name" value="NAD(P)-binding Rossmann-fold domains"/>
    <property type="match status" value="1"/>
</dbReference>
<dbReference type="InterPro" id="IPR050463">
    <property type="entry name" value="Gfo/Idh/MocA_oxidrdct_glycsds"/>
</dbReference>
<keyword evidence="5" id="KW-1185">Reference proteome</keyword>
<dbReference type="Pfam" id="PF22725">
    <property type="entry name" value="GFO_IDH_MocA_C3"/>
    <property type="match status" value="1"/>
</dbReference>
<dbReference type="Proteomes" id="UP000569914">
    <property type="component" value="Unassembled WGS sequence"/>
</dbReference>
<proteinExistence type="predicted"/>
<organism evidence="4 5">
    <name type="scientific">Microlunatus parietis</name>
    <dbReference type="NCBI Taxonomy" id="682979"/>
    <lineage>
        <taxon>Bacteria</taxon>
        <taxon>Bacillati</taxon>
        <taxon>Actinomycetota</taxon>
        <taxon>Actinomycetes</taxon>
        <taxon>Propionibacteriales</taxon>
        <taxon>Propionibacteriaceae</taxon>
        <taxon>Microlunatus</taxon>
    </lineage>
</organism>
<dbReference type="SUPFAM" id="SSF55347">
    <property type="entry name" value="Glyceraldehyde-3-phosphate dehydrogenase-like, C-terminal domain"/>
    <property type="match status" value="1"/>
</dbReference>
<dbReference type="InterPro" id="IPR055170">
    <property type="entry name" value="GFO_IDH_MocA-like_dom"/>
</dbReference>
<comment type="caution">
    <text evidence="4">The sequence shown here is derived from an EMBL/GenBank/DDBJ whole genome shotgun (WGS) entry which is preliminary data.</text>
</comment>
<gene>
    <name evidence="4" type="ORF">BKA15_002120</name>
</gene>
<evidence type="ECO:0000256" key="1">
    <source>
        <dbReference type="ARBA" id="ARBA00023002"/>
    </source>
</evidence>
<dbReference type="RefSeq" id="WP_179758369.1">
    <property type="nucleotide sequence ID" value="NZ_JACCBU010000001.1"/>
</dbReference>
<sequence>MGEQRTGPVGVGIIGTGVISNTYLDNLKSFPDVEVLAVGDLYPEVAKAKAEEKGIAVAGDPSAVLNHPDVEIVVNLTIPAAHAEVALASVAAGKHVWNEKPLTLDRASGQQLLQAAEEKGVRVGCAPDTFLGSGLQATFKALQDGVIGEPLTALILFQSPGPESWHPNPAFLFQDGAGPLFDIGPYYLTALVQAFGPAESVAAIGSKAKAKRVIGSGPKAGQEFDVTVPSQTAGLVRFTSGQSLTSIFSFDSPQPRTLLEITGTEATLLVPDPNTFQGEIKIRKTGSDDWEVIGTTTEKSSRGTGALDLARAIREDRPHRAQGALAYHVLDIMTSMAESGEQGQFVTVESTVAPAELLPEDWDPKAKTL</sequence>
<dbReference type="InterPro" id="IPR000683">
    <property type="entry name" value="Gfo/Idh/MocA-like_OxRdtase_N"/>
</dbReference>
<dbReference type="GO" id="GO:0000166">
    <property type="term" value="F:nucleotide binding"/>
    <property type="evidence" value="ECO:0007669"/>
    <property type="project" value="InterPro"/>
</dbReference>
<feature type="domain" description="Gfo/Idh/MocA-like oxidoreductase N-terminal" evidence="2">
    <location>
        <begin position="10"/>
        <end position="124"/>
    </location>
</feature>
<dbReference type="PANTHER" id="PTHR43818">
    <property type="entry name" value="BCDNA.GH03377"/>
    <property type="match status" value="1"/>
</dbReference>
<evidence type="ECO:0000259" key="3">
    <source>
        <dbReference type="Pfam" id="PF22725"/>
    </source>
</evidence>
<dbReference type="AlphaFoldDB" id="A0A7Y9I683"/>
<feature type="domain" description="GFO/IDH/MocA-like oxidoreductase" evidence="3">
    <location>
        <begin position="140"/>
        <end position="268"/>
    </location>
</feature>
<dbReference type="Gene3D" id="3.40.50.720">
    <property type="entry name" value="NAD(P)-binding Rossmann-like Domain"/>
    <property type="match status" value="1"/>
</dbReference>
<protein>
    <submittedName>
        <fullName evidence="4">Putative dehydrogenase</fullName>
    </submittedName>
</protein>
<dbReference type="InterPro" id="IPR036291">
    <property type="entry name" value="NAD(P)-bd_dom_sf"/>
</dbReference>
<dbReference type="Gene3D" id="3.30.360.10">
    <property type="entry name" value="Dihydrodipicolinate Reductase, domain 2"/>
    <property type="match status" value="1"/>
</dbReference>
<dbReference type="PANTHER" id="PTHR43818:SF11">
    <property type="entry name" value="BCDNA.GH03377"/>
    <property type="match status" value="1"/>
</dbReference>
<evidence type="ECO:0000313" key="4">
    <source>
        <dbReference type="EMBL" id="NYE70791.1"/>
    </source>
</evidence>
<name>A0A7Y9I683_9ACTN</name>
<keyword evidence="1" id="KW-0560">Oxidoreductase</keyword>
<dbReference type="Pfam" id="PF01408">
    <property type="entry name" value="GFO_IDH_MocA"/>
    <property type="match status" value="1"/>
</dbReference>